<reference evidence="1" key="1">
    <citation type="submission" date="2021-03" db="EMBL/GenBank/DDBJ databases">
        <authorList>
            <person name="Li Z."/>
            <person name="Yang C."/>
        </authorList>
    </citation>
    <scope>NUCLEOTIDE SEQUENCE</scope>
    <source>
        <strain evidence="1">Dzin_1.0</strain>
        <tissue evidence="1">Leaf</tissue>
    </source>
</reference>
<dbReference type="OrthoDB" id="603754at2759"/>
<dbReference type="PANTHER" id="PTHR36376">
    <property type="entry name" value="OS09G0514700 PROTEIN"/>
    <property type="match status" value="1"/>
</dbReference>
<gene>
    <name evidence="1" type="ORF">J5N97_020297</name>
</gene>
<keyword evidence="2" id="KW-1185">Reference proteome</keyword>
<dbReference type="PANTHER" id="PTHR36376:SF1">
    <property type="entry name" value="OS09G0514700 PROTEIN"/>
    <property type="match status" value="1"/>
</dbReference>
<name>A0A9D5CGT6_9LILI</name>
<sequence>MRASNERDYHQCSIQRAVDFCKSELMGHQESLEFYLNLSRKELQGLCKKYNLPANRSHAQLAKSLVSHFKSKTDSCILPKEQSSSIKGKNNIPIKNTKGVIESRNEYPESADWRHSSVGIQVDRSGTMETQNSQKVYNSDPHFAHPCPSTNERAEDFSSSACLRSSVAANIQDVTGIVQHGYECHDYNRNESQKSINPKNPPQRLIDFTNYKTGNSTTVSTKRKGVSECSKDGGFVDSVVTKKAAPSFEFFAMSDEGINLLVDLKSSPSDWINSLKNNICIYQESQQSKPRTLCDHLRGLLDADDPLKNSSGNVGMYCQRGGVEKNSGCSNSSLSSVVSENCHTDAYQIDATVITSRSSLTLSCIPVETSGCLGGNQMVAASCTTHSGAPNNLTNNVSFCSRNKDLMLQDPVGVACGMAKSNKSAIDPSVKPAEMADILSPDGRMIENTLEPQALKMISVGSDNAKVNYVDKESGVCEKQSPPKYSTHQDNLDKSSIDNLKYHAGASQVSVDGVGPEGLSEALGLNKSSSESDSCQINEQLLDHSMTDAQSDVGSFDNIPNGRPCCSLGPSAIEVPVSAIDDELDTSIPGREKQSSECSQFPGFLLKNGKRPHSLKTLEGLQRDLQGLFLRSNLKCNQLKLTT</sequence>
<proteinExistence type="predicted"/>
<comment type="caution">
    <text evidence="1">The sequence shown here is derived from an EMBL/GenBank/DDBJ whole genome shotgun (WGS) entry which is preliminary data.</text>
</comment>
<protein>
    <submittedName>
        <fullName evidence="1">Uncharacterized protein</fullName>
    </submittedName>
</protein>
<dbReference type="AlphaFoldDB" id="A0A9D5CGT6"/>
<evidence type="ECO:0000313" key="1">
    <source>
        <dbReference type="EMBL" id="KAJ0972338.1"/>
    </source>
</evidence>
<dbReference type="Proteomes" id="UP001085076">
    <property type="component" value="Miscellaneous, Linkage group lg05"/>
</dbReference>
<reference evidence="1" key="2">
    <citation type="journal article" date="2022" name="Hortic Res">
        <title>The genome of Dioscorea zingiberensis sheds light on the biosynthesis, origin and evolution of the medicinally important diosgenin saponins.</title>
        <authorList>
            <person name="Li Y."/>
            <person name="Tan C."/>
            <person name="Li Z."/>
            <person name="Guo J."/>
            <person name="Li S."/>
            <person name="Chen X."/>
            <person name="Wang C."/>
            <person name="Dai X."/>
            <person name="Yang H."/>
            <person name="Song W."/>
            <person name="Hou L."/>
            <person name="Xu J."/>
            <person name="Tong Z."/>
            <person name="Xu A."/>
            <person name="Yuan X."/>
            <person name="Wang W."/>
            <person name="Yang Q."/>
            <person name="Chen L."/>
            <person name="Sun Z."/>
            <person name="Wang K."/>
            <person name="Pan B."/>
            <person name="Chen J."/>
            <person name="Bao Y."/>
            <person name="Liu F."/>
            <person name="Qi X."/>
            <person name="Gang D.R."/>
            <person name="Wen J."/>
            <person name="Li J."/>
        </authorList>
    </citation>
    <scope>NUCLEOTIDE SEQUENCE</scope>
    <source>
        <strain evidence="1">Dzin_1.0</strain>
    </source>
</reference>
<evidence type="ECO:0000313" key="2">
    <source>
        <dbReference type="Proteomes" id="UP001085076"/>
    </source>
</evidence>
<organism evidence="1 2">
    <name type="scientific">Dioscorea zingiberensis</name>
    <dbReference type="NCBI Taxonomy" id="325984"/>
    <lineage>
        <taxon>Eukaryota</taxon>
        <taxon>Viridiplantae</taxon>
        <taxon>Streptophyta</taxon>
        <taxon>Embryophyta</taxon>
        <taxon>Tracheophyta</taxon>
        <taxon>Spermatophyta</taxon>
        <taxon>Magnoliopsida</taxon>
        <taxon>Liliopsida</taxon>
        <taxon>Dioscoreales</taxon>
        <taxon>Dioscoreaceae</taxon>
        <taxon>Dioscorea</taxon>
    </lineage>
</organism>
<accession>A0A9D5CGT6</accession>
<dbReference type="EMBL" id="JAGGNH010000005">
    <property type="protein sequence ID" value="KAJ0972338.1"/>
    <property type="molecule type" value="Genomic_DNA"/>
</dbReference>